<feature type="domain" description="Protein-glutamine gamma-glutamyltransferase-like C-terminal" evidence="2">
    <location>
        <begin position="131"/>
        <end position="197"/>
    </location>
</feature>
<feature type="transmembrane region" description="Helical" evidence="1">
    <location>
        <begin position="62"/>
        <end position="83"/>
    </location>
</feature>
<evidence type="ECO:0000313" key="3">
    <source>
        <dbReference type="EMBL" id="UJF32580.1"/>
    </source>
</evidence>
<proteinExistence type="predicted"/>
<dbReference type="InterPro" id="IPR025403">
    <property type="entry name" value="TgpA-like_C"/>
</dbReference>
<dbReference type="Pfam" id="PF13559">
    <property type="entry name" value="DUF4129"/>
    <property type="match status" value="1"/>
</dbReference>
<keyword evidence="1" id="KW-0472">Membrane</keyword>
<sequence length="215" mass="25746">MTNSVQQVSEDKEQLSQILQDKEYTVYNQQEHGSIWDWLKPLWHKIRKYLPDIHLPKGSGDFITYAVMIVLLAIAGYGIYWFSKQIIRQKRVRSTAYLPAGELSRSYNEYWRQADASRLTRQWREGVRYTYLSLLFYLEAGKALRVEKWKTNWEYRDELEEKEPSLVPVFQESSLVFDRIWYGKEEVTEEQFTRFYQQIAQVIGREEGLGHERAE</sequence>
<name>A0ABY3SGQ3_9BACL</name>
<evidence type="ECO:0000256" key="1">
    <source>
        <dbReference type="SAM" id="Phobius"/>
    </source>
</evidence>
<evidence type="ECO:0000313" key="4">
    <source>
        <dbReference type="Proteomes" id="UP001649230"/>
    </source>
</evidence>
<organism evidence="3 4">
    <name type="scientific">Paenibacillus hexagrammi</name>
    <dbReference type="NCBI Taxonomy" id="2908839"/>
    <lineage>
        <taxon>Bacteria</taxon>
        <taxon>Bacillati</taxon>
        <taxon>Bacillota</taxon>
        <taxon>Bacilli</taxon>
        <taxon>Bacillales</taxon>
        <taxon>Paenibacillaceae</taxon>
        <taxon>Paenibacillus</taxon>
    </lineage>
</organism>
<dbReference type="EMBL" id="CP090978">
    <property type="protein sequence ID" value="UJF32580.1"/>
    <property type="molecule type" value="Genomic_DNA"/>
</dbReference>
<dbReference type="Proteomes" id="UP001649230">
    <property type="component" value="Chromosome"/>
</dbReference>
<reference evidence="3 4" key="1">
    <citation type="journal article" date="2024" name="Int. J. Syst. Evol. Microbiol.">
        <title>Paenibacillus hexagrammi sp. nov., a novel bacterium isolated from the gut content of Hexagrammos agrammus.</title>
        <authorList>
            <person name="Jung H.K."/>
            <person name="Kim D.G."/>
            <person name="Zin H."/>
            <person name="Park J."/>
            <person name="Jung H."/>
            <person name="Kim Y.O."/>
            <person name="Kong H.J."/>
            <person name="Kim J.W."/>
            <person name="Kim Y.S."/>
        </authorList>
    </citation>
    <scope>NUCLEOTIDE SEQUENCE [LARGE SCALE GENOMIC DNA]</scope>
    <source>
        <strain evidence="3 4">YPD9-1</strain>
    </source>
</reference>
<protein>
    <submittedName>
        <fullName evidence="3">DUF4129 domain-containing protein</fullName>
    </submittedName>
</protein>
<keyword evidence="4" id="KW-1185">Reference proteome</keyword>
<accession>A0ABY3SGQ3</accession>
<gene>
    <name evidence="3" type="ORF">L0M14_23495</name>
</gene>
<keyword evidence="1" id="KW-0812">Transmembrane</keyword>
<evidence type="ECO:0000259" key="2">
    <source>
        <dbReference type="Pfam" id="PF13559"/>
    </source>
</evidence>
<keyword evidence="1" id="KW-1133">Transmembrane helix</keyword>
<dbReference type="RefSeq" id="WP_235118928.1">
    <property type="nucleotide sequence ID" value="NZ_CP090978.1"/>
</dbReference>